<dbReference type="STRING" id="883161.HMPREF9306_01363"/>
<dbReference type="OrthoDB" id="3268468at2"/>
<gene>
    <name evidence="1" type="ORF">HMPREF9306_01363</name>
</gene>
<reference evidence="1 2" key="1">
    <citation type="submission" date="2013-04" db="EMBL/GenBank/DDBJ databases">
        <title>The Genome Sequence of Propionimicrobium lymphophilum ACS-093-V-SCH5.</title>
        <authorList>
            <consortium name="The Broad Institute Genomics Platform"/>
            <person name="Earl A."/>
            <person name="Ward D."/>
            <person name="Feldgarden M."/>
            <person name="Gevers D."/>
            <person name="Saerens B."/>
            <person name="Vaneechoutte M."/>
            <person name="Walker B."/>
            <person name="Young S."/>
            <person name="Zeng Q."/>
            <person name="Gargeya S."/>
            <person name="Fitzgerald M."/>
            <person name="Haas B."/>
            <person name="Abouelleil A."/>
            <person name="Allen A.W."/>
            <person name="Alvarado L."/>
            <person name="Arachchi H.M."/>
            <person name="Berlin A.M."/>
            <person name="Chapman S.B."/>
            <person name="Gainer-Dewar J."/>
            <person name="Goldberg J."/>
            <person name="Griggs A."/>
            <person name="Gujja S."/>
            <person name="Hansen M."/>
            <person name="Howarth C."/>
            <person name="Imamovic A."/>
            <person name="Ireland A."/>
            <person name="Larimer J."/>
            <person name="McCowan C."/>
            <person name="Murphy C."/>
            <person name="Pearson M."/>
            <person name="Poon T.W."/>
            <person name="Priest M."/>
            <person name="Roberts A."/>
            <person name="Saif S."/>
            <person name="Shea T."/>
            <person name="Sisk P."/>
            <person name="Sykes S."/>
            <person name="Wortman J."/>
            <person name="Nusbaum C."/>
            <person name="Birren B."/>
        </authorList>
    </citation>
    <scope>NUCLEOTIDE SEQUENCE [LARGE SCALE GENOMIC DNA]</scope>
    <source>
        <strain evidence="1 2">ACS-093-V-SCH5</strain>
    </source>
</reference>
<dbReference type="Proteomes" id="UP000014417">
    <property type="component" value="Unassembled WGS sequence"/>
</dbReference>
<protein>
    <recommendedName>
        <fullName evidence="3">ATP-binding protein</fullName>
    </recommendedName>
</protein>
<evidence type="ECO:0000313" key="2">
    <source>
        <dbReference type="Proteomes" id="UP000014417"/>
    </source>
</evidence>
<dbReference type="EMBL" id="AGZR01000008">
    <property type="protein sequence ID" value="EPD32664.1"/>
    <property type="molecule type" value="Genomic_DNA"/>
</dbReference>
<accession>S2WY36</accession>
<dbReference type="HOGENOM" id="CLU_168842_1_0_11"/>
<proteinExistence type="predicted"/>
<dbReference type="InterPro" id="IPR021456">
    <property type="entry name" value="DUF3107"/>
</dbReference>
<evidence type="ECO:0008006" key="3">
    <source>
        <dbReference type="Google" id="ProtNLM"/>
    </source>
</evidence>
<dbReference type="Pfam" id="PF11305">
    <property type="entry name" value="DUF3107"/>
    <property type="match status" value="1"/>
</dbReference>
<evidence type="ECO:0000313" key="1">
    <source>
        <dbReference type="EMBL" id="EPD32664.1"/>
    </source>
</evidence>
<comment type="caution">
    <text evidence="1">The sequence shown here is derived from an EMBL/GenBank/DDBJ whole genome shotgun (WGS) entry which is preliminary data.</text>
</comment>
<sequence>MDIKIGVTQIARELEIETELTSEQIIEKIQESRNSGNPLVLDGSNGRRLVVPVEKIGYIDMGAQNQRPVGFGV</sequence>
<name>S2WY36_9ACTN</name>
<organism evidence="1 2">
    <name type="scientific">Propionimicrobium lymphophilum ACS-093-V-SCH5</name>
    <dbReference type="NCBI Taxonomy" id="883161"/>
    <lineage>
        <taxon>Bacteria</taxon>
        <taxon>Bacillati</taxon>
        <taxon>Actinomycetota</taxon>
        <taxon>Actinomycetes</taxon>
        <taxon>Propionibacteriales</taxon>
        <taxon>Propionibacteriaceae</taxon>
        <taxon>Propionimicrobium</taxon>
    </lineage>
</organism>
<dbReference type="RefSeq" id="WP_016456191.1">
    <property type="nucleotide sequence ID" value="NZ_KE150269.1"/>
</dbReference>
<dbReference type="AlphaFoldDB" id="S2WY36"/>
<keyword evidence="2" id="KW-1185">Reference proteome</keyword>